<dbReference type="EMBL" id="OIVN01005188">
    <property type="protein sequence ID" value="SPD21287.1"/>
    <property type="molecule type" value="Genomic_DNA"/>
</dbReference>
<dbReference type="InterPro" id="IPR001584">
    <property type="entry name" value="Integrase_cat-core"/>
</dbReference>
<dbReference type="InterPro" id="IPR000477">
    <property type="entry name" value="RT_dom"/>
</dbReference>
<dbReference type="Gene3D" id="1.10.340.70">
    <property type="match status" value="1"/>
</dbReference>
<dbReference type="GO" id="GO:0003676">
    <property type="term" value="F:nucleic acid binding"/>
    <property type="evidence" value="ECO:0007669"/>
    <property type="project" value="InterPro"/>
</dbReference>
<gene>
    <name evidence="3" type="ORF">FSB_LOCUS49169</name>
</gene>
<organism evidence="3">
    <name type="scientific">Fagus sylvatica</name>
    <name type="common">Beechnut</name>
    <dbReference type="NCBI Taxonomy" id="28930"/>
    <lineage>
        <taxon>Eukaryota</taxon>
        <taxon>Viridiplantae</taxon>
        <taxon>Streptophyta</taxon>
        <taxon>Embryophyta</taxon>
        <taxon>Tracheophyta</taxon>
        <taxon>Spermatophyta</taxon>
        <taxon>Magnoliopsida</taxon>
        <taxon>eudicotyledons</taxon>
        <taxon>Gunneridae</taxon>
        <taxon>Pentapetalae</taxon>
        <taxon>rosids</taxon>
        <taxon>fabids</taxon>
        <taxon>Fagales</taxon>
        <taxon>Fagaceae</taxon>
        <taxon>Fagus</taxon>
    </lineage>
</organism>
<evidence type="ECO:0000259" key="2">
    <source>
        <dbReference type="PROSITE" id="PS50994"/>
    </source>
</evidence>
<dbReference type="SUPFAM" id="SSF53098">
    <property type="entry name" value="Ribonuclease H-like"/>
    <property type="match status" value="2"/>
</dbReference>
<keyword evidence="1" id="KW-0511">Multifunctional enzyme</keyword>
<evidence type="ECO:0000313" key="3">
    <source>
        <dbReference type="EMBL" id="SPD21287.1"/>
    </source>
</evidence>
<sequence length="892" mass="100474">MRTFHTEVEAQITQEVKKLLAAGFIKLIQHPRWLSNIVPVKKKNGQIRCCVDFRNLNKACPKDEFPLPNMDLLVDSAAGHAMFSFMDGFSGYNQIRMSTKDVEKTAFRTPIGNFYYTVMPFSLKNAGATYQRTMTAMFHDMMHKEIEDYVDDIVVKFKKREDHLKILRKVFDRCRLYKLKMNPLKCAFGVSAGKFLGFLVHNHGIDVDPAKASAIATMKAPTSHKELKSFLGRLSYIRRFIPGLTAVTAIFTPLMEKGVPFVWSTACQQAFEKIQLIMTKLPTVCAPVPGRPLRLYLASNSEAIGGLVAQEDEDGTEKPIYYVSRALRDAETRYSGAERAWEDSSSISHEVPGEIGEALLADLVDSTWMLKFDGSSTSNSNGVGIVLTREDGETIAKSFKLDFSCSNNASKYEAYITGLAIAHEMGIKHLRVIGDSNLIICQTKGEFSLKEPSLALYQALAQKLEEKFDTFEISHAMRCENRSMPITDLLREKFKEQNLDAEDWRTPIKAKLMSPEGVADLKMLKDYVLIAGDLYRRLPGGVLARCVNLQEAAKKLIEVHERCCELRDGVSLYRRLQRLGYFWPSMSKEAASLQEQCSFCQHQHESDQIYAAFVSSDWRIPFLEYFIENVLSQTSQATTRLKKLATRYFVEGGILFQKGFHGDPLRCLSLAESQTKDTADFVKSCHTCQLQANLIHTHPTSLQNMATPWLFHTWGLDLIGPINPSSGGYIWILVATEYFPKWVKAVPLCKATDAAVANFIREHIITRFGIPHKIISDNAKWFLTTEKAGVLIWQTHYGPTVDTTKIATATKIASGFPFSLVYGTDAISPTELLVPSPRILHGMDLEADADICAEARVADLEGLEEARELAQVRSLRYHQKLADAYEKMLQNF</sequence>
<dbReference type="CDD" id="cd09279">
    <property type="entry name" value="RNase_HI_like"/>
    <property type="match status" value="1"/>
</dbReference>
<dbReference type="GO" id="GO:0004523">
    <property type="term" value="F:RNA-DNA hybrid ribonuclease activity"/>
    <property type="evidence" value="ECO:0007669"/>
    <property type="project" value="InterPro"/>
</dbReference>
<dbReference type="Pfam" id="PF00078">
    <property type="entry name" value="RVT_1"/>
    <property type="match status" value="1"/>
</dbReference>
<dbReference type="CDD" id="cd01647">
    <property type="entry name" value="RT_LTR"/>
    <property type="match status" value="1"/>
</dbReference>
<dbReference type="PROSITE" id="PS50994">
    <property type="entry name" value="INTEGRASE"/>
    <property type="match status" value="1"/>
</dbReference>
<dbReference type="SUPFAM" id="SSF56672">
    <property type="entry name" value="DNA/RNA polymerases"/>
    <property type="match status" value="1"/>
</dbReference>
<dbReference type="AlphaFoldDB" id="A0A2N9I5I4"/>
<dbReference type="Gene3D" id="3.10.10.10">
    <property type="entry name" value="HIV Type 1 Reverse Transcriptase, subunit A, domain 1"/>
    <property type="match status" value="1"/>
</dbReference>
<proteinExistence type="predicted"/>
<reference evidence="3" key="1">
    <citation type="submission" date="2018-02" db="EMBL/GenBank/DDBJ databases">
        <authorList>
            <person name="Cohen D.B."/>
            <person name="Kent A.D."/>
        </authorList>
    </citation>
    <scope>NUCLEOTIDE SEQUENCE</scope>
</reference>
<dbReference type="InterPro" id="IPR041577">
    <property type="entry name" value="RT_RNaseH_2"/>
</dbReference>
<dbReference type="InterPro" id="IPR036397">
    <property type="entry name" value="RNaseH_sf"/>
</dbReference>
<protein>
    <recommendedName>
        <fullName evidence="2">Integrase catalytic domain-containing protein</fullName>
    </recommendedName>
</protein>
<accession>A0A2N9I5I4</accession>
<evidence type="ECO:0000256" key="1">
    <source>
        <dbReference type="ARBA" id="ARBA00023268"/>
    </source>
</evidence>
<name>A0A2N9I5I4_FAGSY</name>
<dbReference type="InterPro" id="IPR043502">
    <property type="entry name" value="DNA/RNA_pol_sf"/>
</dbReference>
<dbReference type="InterPro" id="IPR002156">
    <property type="entry name" value="RNaseH_domain"/>
</dbReference>
<dbReference type="GO" id="GO:0015074">
    <property type="term" value="P:DNA integration"/>
    <property type="evidence" value="ECO:0007669"/>
    <property type="project" value="InterPro"/>
</dbReference>
<dbReference type="Pfam" id="PF17919">
    <property type="entry name" value="RT_RNaseH_2"/>
    <property type="match status" value="1"/>
</dbReference>
<dbReference type="PANTHER" id="PTHR37984">
    <property type="entry name" value="PROTEIN CBG26694"/>
    <property type="match status" value="1"/>
</dbReference>
<dbReference type="Pfam" id="PF13456">
    <property type="entry name" value="RVT_3"/>
    <property type="match status" value="1"/>
</dbReference>
<dbReference type="InterPro" id="IPR012337">
    <property type="entry name" value="RNaseH-like_sf"/>
</dbReference>
<dbReference type="InterPro" id="IPR050951">
    <property type="entry name" value="Retrovirus_Pol_polyprotein"/>
</dbReference>
<dbReference type="InterPro" id="IPR043128">
    <property type="entry name" value="Rev_trsase/Diguanyl_cyclase"/>
</dbReference>
<feature type="domain" description="Integrase catalytic" evidence="2">
    <location>
        <begin position="704"/>
        <end position="798"/>
    </location>
</feature>
<dbReference type="PANTHER" id="PTHR37984:SF5">
    <property type="entry name" value="PROTEIN NYNRIN-LIKE"/>
    <property type="match status" value="1"/>
</dbReference>
<dbReference type="Gene3D" id="3.30.70.270">
    <property type="match status" value="2"/>
</dbReference>
<dbReference type="Gene3D" id="3.30.420.10">
    <property type="entry name" value="Ribonuclease H-like superfamily/Ribonuclease H"/>
    <property type="match status" value="2"/>
</dbReference>